<keyword evidence="2" id="KW-1133">Transmembrane helix</keyword>
<keyword evidence="2" id="KW-0812">Transmembrane</keyword>
<gene>
    <name evidence="3" type="ORF">G8759_35560</name>
</gene>
<evidence type="ECO:0000313" key="3">
    <source>
        <dbReference type="EMBL" id="QIP17586.1"/>
    </source>
</evidence>
<feature type="region of interest" description="Disordered" evidence="1">
    <location>
        <begin position="91"/>
        <end position="123"/>
    </location>
</feature>
<dbReference type="KEGG" id="spib:G8759_35560"/>
<dbReference type="Proteomes" id="UP000501802">
    <property type="component" value="Chromosome"/>
</dbReference>
<keyword evidence="2" id="KW-0472">Membrane</keyword>
<name>A0A6G9AYZ4_9BACT</name>
<accession>A0A6G9AYZ4</accession>
<reference evidence="3 4" key="1">
    <citation type="submission" date="2020-03" db="EMBL/GenBank/DDBJ databases">
        <authorList>
            <person name="Kim M.K."/>
        </authorList>
    </citation>
    <scope>NUCLEOTIDE SEQUENCE [LARGE SCALE GENOMIC DNA]</scope>
    <source>
        <strain evidence="3 4">BT328</strain>
    </source>
</reference>
<evidence type="ECO:0000313" key="4">
    <source>
        <dbReference type="Proteomes" id="UP000501802"/>
    </source>
</evidence>
<evidence type="ECO:0000256" key="2">
    <source>
        <dbReference type="SAM" id="Phobius"/>
    </source>
</evidence>
<dbReference type="EMBL" id="CP050063">
    <property type="protein sequence ID" value="QIP17586.1"/>
    <property type="molecule type" value="Genomic_DNA"/>
</dbReference>
<proteinExistence type="predicted"/>
<dbReference type="RefSeq" id="WP_167218555.1">
    <property type="nucleotide sequence ID" value="NZ_CP050063.1"/>
</dbReference>
<keyword evidence="4" id="KW-1185">Reference proteome</keyword>
<dbReference type="AlphaFoldDB" id="A0A6G9AYZ4"/>
<protein>
    <submittedName>
        <fullName evidence="3">Uncharacterized protein</fullName>
    </submittedName>
</protein>
<feature type="transmembrane region" description="Helical" evidence="2">
    <location>
        <begin position="54"/>
        <end position="75"/>
    </location>
</feature>
<organism evidence="3 4">
    <name type="scientific">Spirosoma aureum</name>
    <dbReference type="NCBI Taxonomy" id="2692134"/>
    <lineage>
        <taxon>Bacteria</taxon>
        <taxon>Pseudomonadati</taxon>
        <taxon>Bacteroidota</taxon>
        <taxon>Cytophagia</taxon>
        <taxon>Cytophagales</taxon>
        <taxon>Cytophagaceae</taxon>
        <taxon>Spirosoma</taxon>
    </lineage>
</organism>
<sequence>MKKHTEKPPIDDLFARKLGNMSLSPGSDGFARLQARLGQQKPEAKVVFWRNPAVYGYTAAAACLLLVCLFGWLYWPSGNATKVGGAEVATNKPVKERKNRQSMPVKAGHSEKAMPNATVEEPSTIDKVSQSTDTEQHFAAHSVKSSSVEKAQSSRKVMSDKVDAEIAKTATNESVLAQVKPVDNKAKEENVTISSVASAQPTLTDQPVIAAVKTVPTSERGLVVTIAEPEALVAAREAAKSAIEEKAKAVVATNDKPEKENKAGHLWQQVKRFKQGEVFARGDNGDNESGLLGRAYSGLKHSIEKDKSAKQ</sequence>
<evidence type="ECO:0000256" key="1">
    <source>
        <dbReference type="SAM" id="MobiDB-lite"/>
    </source>
</evidence>